<dbReference type="STRING" id="105696.A0A1Y2M008"/>
<evidence type="ECO:0000256" key="2">
    <source>
        <dbReference type="ARBA" id="ARBA00004123"/>
    </source>
</evidence>
<evidence type="ECO:0000256" key="12">
    <source>
        <dbReference type="ARBA" id="ARBA00031724"/>
    </source>
</evidence>
<dbReference type="GO" id="GO:0019702">
    <property type="term" value="F:protein arginine N5-methyltransferase activity"/>
    <property type="evidence" value="ECO:0007669"/>
    <property type="project" value="TreeGrafter"/>
</dbReference>
<comment type="subcellular location">
    <subcellularLocation>
        <location evidence="3">Cytoplasm</location>
    </subcellularLocation>
    <subcellularLocation>
        <location evidence="2">Nucleus</location>
    </subcellularLocation>
</comment>
<dbReference type="Gene3D" id="1.25.40.20">
    <property type="entry name" value="Ankyrin repeat-containing domain"/>
    <property type="match status" value="1"/>
</dbReference>
<proteinExistence type="predicted"/>
<dbReference type="InterPro" id="IPR017408">
    <property type="entry name" value="Arginine_N-MeTrfase_2"/>
</dbReference>
<dbReference type="Proteomes" id="UP000193240">
    <property type="component" value="Unassembled WGS sequence"/>
</dbReference>
<evidence type="ECO:0000256" key="8">
    <source>
        <dbReference type="ARBA" id="ARBA00022679"/>
    </source>
</evidence>
<dbReference type="EMBL" id="KZ107844">
    <property type="protein sequence ID" value="OSS49475.1"/>
    <property type="molecule type" value="Genomic_DNA"/>
</dbReference>
<evidence type="ECO:0000256" key="4">
    <source>
        <dbReference type="ARBA" id="ARBA00011245"/>
    </source>
</evidence>
<dbReference type="PIRSF" id="PIRSF038148">
    <property type="entry name" value="Arginine_N-mtfrase-2"/>
    <property type="match status" value="1"/>
</dbReference>
<evidence type="ECO:0000313" key="15">
    <source>
        <dbReference type="EMBL" id="OSS49475.1"/>
    </source>
</evidence>
<dbReference type="GO" id="GO:0005634">
    <property type="term" value="C:nucleus"/>
    <property type="evidence" value="ECO:0007669"/>
    <property type="project" value="UniProtKB-SubCell"/>
</dbReference>
<feature type="compositionally biased region" description="Basic and acidic residues" evidence="13">
    <location>
        <begin position="133"/>
        <end position="143"/>
    </location>
</feature>
<feature type="domain" description="RMT2" evidence="14">
    <location>
        <begin position="252"/>
        <end position="480"/>
    </location>
</feature>
<evidence type="ECO:0000256" key="11">
    <source>
        <dbReference type="ARBA" id="ARBA00031001"/>
    </source>
</evidence>
<dbReference type="SUPFAM" id="SSF53335">
    <property type="entry name" value="S-adenosyl-L-methionine-dependent methyltransferases"/>
    <property type="match status" value="1"/>
</dbReference>
<dbReference type="OMA" id="YWVVDNY"/>
<evidence type="ECO:0000256" key="6">
    <source>
        <dbReference type="ARBA" id="ARBA00022490"/>
    </source>
</evidence>
<feature type="region of interest" description="Disordered" evidence="13">
    <location>
        <begin position="38"/>
        <end position="59"/>
    </location>
</feature>
<keyword evidence="7" id="KW-0489">Methyltransferase</keyword>
<evidence type="ECO:0000259" key="14">
    <source>
        <dbReference type="PROSITE" id="PS51559"/>
    </source>
</evidence>
<name>A0A1Y2M008_EPING</name>
<dbReference type="InterPro" id="IPR036770">
    <property type="entry name" value="Ankyrin_rpt-contain_sf"/>
</dbReference>
<dbReference type="InterPro" id="IPR029063">
    <property type="entry name" value="SAM-dependent_MTases_sf"/>
</dbReference>
<dbReference type="AlphaFoldDB" id="A0A1Y2M008"/>
<sequence length="480" mass="53103">MLFRSRSCHLTWKDKRRPDIADVAWTLILPHLNFSAPPGGIPQEGVHSESQTQHTDTATMNDPAFDVETELSTQSILLAAANHDIPSLRNLLRNTSANVQDAETGFTPLHAAIAACEPDEDDKATGTANGESDSTKEAEKEQTEAATKTVKLLFENGAIWNDLDANGETPGCIAQRLGLTELYELCVDAGVRAELLLSRLDQYQLLGGGDSESEEEDEDEDEEKKDAEDQADVSTEDVEILDISEDPTPGDESTENPNYLASNLTFDRDRLTDEAGNGVMMEWETTLMRRSAELLAPTPGLRVLNVGHGMGIIDSILQEKQPKAHHIIEAHPDVLQKMKSQGWDKKPGVVIHSGRWQDVVPGLVEQGVLFDGIYFDTFAEEYSALREFFTEHVIGLLDPAGGVGGEGGKFGFFNGMGADRQIVYDVYGKIVEMDLFEAGFDTEWETIPVPDLDERGEWEGLRRKYWVLKDYRLPTCSFIG</sequence>
<evidence type="ECO:0000256" key="1">
    <source>
        <dbReference type="ARBA" id="ARBA00002207"/>
    </source>
</evidence>
<dbReference type="SUPFAM" id="SSF48403">
    <property type="entry name" value="Ankyrin repeat"/>
    <property type="match status" value="1"/>
</dbReference>
<dbReference type="PANTHER" id="PTHR32379">
    <property type="entry name" value="GUANIDINOACETATE N-METHYLTRANSFERASE"/>
    <property type="match status" value="1"/>
</dbReference>
<accession>A0A1Y2M008</accession>
<gene>
    <name evidence="15" type="ORF">B5807_05696</name>
</gene>
<feature type="region of interest" description="Disordered" evidence="13">
    <location>
        <begin position="117"/>
        <end position="144"/>
    </location>
</feature>
<keyword evidence="16" id="KW-1185">Reference proteome</keyword>
<keyword evidence="6" id="KW-0963">Cytoplasm</keyword>
<comment type="subunit">
    <text evidence="4">Monomer.</text>
</comment>
<feature type="compositionally biased region" description="Polar residues" evidence="13">
    <location>
        <begin position="48"/>
        <end position="59"/>
    </location>
</feature>
<dbReference type="InterPro" id="IPR051038">
    <property type="entry name" value="RMT2/GAMT_Mtase"/>
</dbReference>
<dbReference type="InParanoid" id="A0A1Y2M008"/>
<evidence type="ECO:0000256" key="13">
    <source>
        <dbReference type="SAM" id="MobiDB-lite"/>
    </source>
</evidence>
<evidence type="ECO:0000256" key="7">
    <source>
        <dbReference type="ARBA" id="ARBA00022603"/>
    </source>
</evidence>
<keyword evidence="9" id="KW-0949">S-adenosyl-L-methionine</keyword>
<reference evidence="15 16" key="1">
    <citation type="journal article" date="2017" name="Genome Announc.">
        <title>Genome sequence of the saprophytic ascomycete Epicoccum nigrum ICMP 19927 strain isolated from New Zealand.</title>
        <authorList>
            <person name="Fokin M."/>
            <person name="Fleetwood D."/>
            <person name="Weir B.S."/>
            <person name="Villas-Boas S.G."/>
        </authorList>
    </citation>
    <scope>NUCLEOTIDE SEQUENCE [LARGE SCALE GENOMIC DNA]</scope>
    <source>
        <strain evidence="15 16">ICMP 19927</strain>
    </source>
</reference>
<feature type="compositionally biased region" description="Acidic residues" evidence="13">
    <location>
        <begin position="211"/>
        <end position="254"/>
    </location>
</feature>
<evidence type="ECO:0000256" key="9">
    <source>
        <dbReference type="ARBA" id="ARBA00022691"/>
    </source>
</evidence>
<dbReference type="FunFam" id="3.40.50.150:FF:000135">
    <property type="entry name" value="Arginine N-methyltransferase 2"/>
    <property type="match status" value="1"/>
</dbReference>
<keyword evidence="8" id="KW-0808">Transferase</keyword>
<feature type="region of interest" description="Disordered" evidence="13">
    <location>
        <begin position="207"/>
        <end position="262"/>
    </location>
</feature>
<dbReference type="GO" id="GO:0032259">
    <property type="term" value="P:methylation"/>
    <property type="evidence" value="ECO:0007669"/>
    <property type="project" value="UniProtKB-KW"/>
</dbReference>
<dbReference type="PANTHER" id="PTHR32379:SF1">
    <property type="entry name" value="GUANIDINOACETATE N-METHYLTRANSFERASE"/>
    <property type="match status" value="1"/>
</dbReference>
<comment type="function">
    <text evidence="1">S-adenosyl-L-methionine-dependent protein-arginine N-methyltransferase that methylates the delta-nitrogen atom of arginine residues to form N5-methylarginine (type IV) in target proteins. Monomethylates ribosomal protein L12.</text>
</comment>
<dbReference type="FunCoup" id="A0A1Y2M008">
    <property type="interactions" value="365"/>
</dbReference>
<organism evidence="15 16">
    <name type="scientific">Epicoccum nigrum</name>
    <name type="common">Soil fungus</name>
    <name type="synonym">Epicoccum purpurascens</name>
    <dbReference type="NCBI Taxonomy" id="105696"/>
    <lineage>
        <taxon>Eukaryota</taxon>
        <taxon>Fungi</taxon>
        <taxon>Dikarya</taxon>
        <taxon>Ascomycota</taxon>
        <taxon>Pezizomycotina</taxon>
        <taxon>Dothideomycetes</taxon>
        <taxon>Pleosporomycetidae</taxon>
        <taxon>Pleosporales</taxon>
        <taxon>Pleosporineae</taxon>
        <taxon>Didymellaceae</taxon>
        <taxon>Epicoccum</taxon>
    </lineage>
</organism>
<protein>
    <recommendedName>
        <fullName evidence="5">Protein arginine N-methyltransferase 2</fullName>
    </recommendedName>
    <alternativeName>
        <fullName evidence="11">Protein-arginine N5-methyltransferase</fullName>
    </alternativeName>
    <alternativeName>
        <fullName evidence="12">Type IV protein arginine N-methyltransferase</fullName>
    </alternativeName>
</protein>
<evidence type="ECO:0000256" key="5">
    <source>
        <dbReference type="ARBA" id="ARBA00018778"/>
    </source>
</evidence>
<evidence type="ECO:0000313" key="16">
    <source>
        <dbReference type="Proteomes" id="UP000193240"/>
    </source>
</evidence>
<evidence type="ECO:0000256" key="10">
    <source>
        <dbReference type="ARBA" id="ARBA00023242"/>
    </source>
</evidence>
<dbReference type="GO" id="GO:0005737">
    <property type="term" value="C:cytoplasm"/>
    <property type="evidence" value="ECO:0007669"/>
    <property type="project" value="UniProtKB-SubCell"/>
</dbReference>
<keyword evidence="10" id="KW-0539">Nucleus</keyword>
<dbReference type="Gene3D" id="3.40.50.150">
    <property type="entry name" value="Vaccinia Virus protein VP39"/>
    <property type="match status" value="1"/>
</dbReference>
<dbReference type="PROSITE" id="PS51559">
    <property type="entry name" value="SAM_RMT2"/>
    <property type="match status" value="1"/>
</dbReference>
<dbReference type="InterPro" id="IPR026480">
    <property type="entry name" value="RMT2_dom"/>
</dbReference>
<evidence type="ECO:0000256" key="3">
    <source>
        <dbReference type="ARBA" id="ARBA00004496"/>
    </source>
</evidence>